<name>A0A8M1KM89_CLUHA</name>
<gene>
    <name evidence="19" type="primary">cdkn1ba</name>
</gene>
<keyword evidence="11" id="KW-0539">Nucleus</keyword>
<keyword evidence="10 19" id="KW-0649">Protein kinase inhibitor</keyword>
<dbReference type="AlphaFoldDB" id="A0A8M1KM89"/>
<evidence type="ECO:0000313" key="19">
    <source>
        <dbReference type="RefSeq" id="XP_042562864.1"/>
    </source>
</evidence>
<evidence type="ECO:0000256" key="12">
    <source>
        <dbReference type="ARBA" id="ARBA00023306"/>
    </source>
</evidence>
<organism evidence="18 19">
    <name type="scientific">Clupea harengus</name>
    <name type="common">Atlantic herring</name>
    <dbReference type="NCBI Taxonomy" id="7950"/>
    <lineage>
        <taxon>Eukaryota</taxon>
        <taxon>Metazoa</taxon>
        <taxon>Chordata</taxon>
        <taxon>Craniata</taxon>
        <taxon>Vertebrata</taxon>
        <taxon>Euteleostomi</taxon>
        <taxon>Actinopterygii</taxon>
        <taxon>Neopterygii</taxon>
        <taxon>Teleostei</taxon>
        <taxon>Clupei</taxon>
        <taxon>Clupeiformes</taxon>
        <taxon>Clupeoidei</taxon>
        <taxon>Clupeidae</taxon>
        <taxon>Clupea</taxon>
    </lineage>
</organism>
<dbReference type="Gene3D" id="4.10.365.10">
    <property type="entry name" value="p27"/>
    <property type="match status" value="1"/>
</dbReference>
<comment type="subcellular location">
    <subcellularLocation>
        <location evidence="3">Cytoplasm</location>
    </subcellularLocation>
    <subcellularLocation>
        <location evidence="2">Endosome</location>
    </subcellularLocation>
    <subcellularLocation>
        <location evidence="1">Nucleus</location>
    </subcellularLocation>
</comment>
<dbReference type="GO" id="GO:0005768">
    <property type="term" value="C:endosome"/>
    <property type="evidence" value="ECO:0007669"/>
    <property type="project" value="UniProtKB-SubCell"/>
</dbReference>
<feature type="region of interest" description="Disordered" evidence="16">
    <location>
        <begin position="1"/>
        <end position="22"/>
    </location>
</feature>
<dbReference type="RefSeq" id="XP_042562864.1">
    <property type="nucleotide sequence ID" value="XM_042706930.1"/>
</dbReference>
<proteinExistence type="inferred from homology"/>
<evidence type="ECO:0000256" key="9">
    <source>
        <dbReference type="ARBA" id="ARBA00022843"/>
    </source>
</evidence>
<evidence type="ECO:0000256" key="2">
    <source>
        <dbReference type="ARBA" id="ARBA00004177"/>
    </source>
</evidence>
<keyword evidence="18" id="KW-1185">Reference proteome</keyword>
<dbReference type="GO" id="GO:0045930">
    <property type="term" value="P:negative regulation of mitotic cell cycle"/>
    <property type="evidence" value="ECO:0007669"/>
    <property type="project" value="TreeGrafter"/>
</dbReference>
<dbReference type="Pfam" id="PF02234">
    <property type="entry name" value="CDI"/>
    <property type="match status" value="1"/>
</dbReference>
<evidence type="ECO:0000256" key="11">
    <source>
        <dbReference type="ARBA" id="ARBA00023242"/>
    </source>
</evidence>
<dbReference type="InterPro" id="IPR003175">
    <property type="entry name" value="CDI_dom"/>
</dbReference>
<keyword evidence="8" id="KW-0967">Endosome</keyword>
<evidence type="ECO:0000256" key="6">
    <source>
        <dbReference type="ARBA" id="ARBA00022490"/>
    </source>
</evidence>
<keyword evidence="7" id="KW-0597">Phosphoprotein</keyword>
<feature type="region of interest" description="Disordered" evidence="16">
    <location>
        <begin position="92"/>
        <end position="196"/>
    </location>
</feature>
<dbReference type="PANTHER" id="PTHR10265:SF9">
    <property type="entry name" value="CYCLIN-DEPENDENT KINASE INHIBITOR 1B"/>
    <property type="match status" value="1"/>
</dbReference>
<evidence type="ECO:0000256" key="13">
    <source>
        <dbReference type="ARBA" id="ARBA00031903"/>
    </source>
</evidence>
<sequence>MWKMSNVRLSNGSPTLERVDSRSTDHTKAPVCRNLFGTVDHEEFMKDCKEQMQEMARASTETWNFDFSNNEPLPDGKFEWSEVDSRAVPEFYTRPPRIRADSPDNVDHNGNHDLNTTFPTPCASGGGRSEDTDADQSQQGFSEPRNPSRKRHASQETACRSKRANTSSSEVSRSRDKTDFVEQTPNKSGPGSNHER</sequence>
<protein>
    <recommendedName>
        <fullName evidence="5">Cyclin-dependent kinase inhibitor 1B</fullName>
    </recommendedName>
    <alternativeName>
        <fullName evidence="14">Cyclin-dependent kinase inhibitor p27</fullName>
    </alternativeName>
    <alternativeName>
        <fullName evidence="13">p27Kip1</fullName>
    </alternativeName>
</protein>
<dbReference type="Proteomes" id="UP000515152">
    <property type="component" value="Unplaced"/>
</dbReference>
<accession>A0A8M1KM89</accession>
<comment type="function">
    <text evidence="15">Important regulator of cell cycle progression. Inhibits the kinase activity of CDK2 bound to cyclin A, but has little inhibitory activity on CDK2 bound to SPDYA. Involved in G1 arrest. Potent inhibitor of cyclin E- and cyclin A-CDK2 complexes. Forms a complex with cyclin type D-CDK4 complexes and is involved in the assembly, stability, and modulation of CCND1-CDK4 complex activation. Acts either as an inhibitor or an activator of cyclin type D-CDK4 complexes depending on its phosphorylation state and/or stoichometry.</text>
</comment>
<evidence type="ECO:0000313" key="18">
    <source>
        <dbReference type="Proteomes" id="UP000515152"/>
    </source>
</evidence>
<dbReference type="GeneID" id="122132134"/>
<keyword evidence="6" id="KW-0963">Cytoplasm</keyword>
<reference evidence="19" key="1">
    <citation type="submission" date="2025-08" db="UniProtKB">
        <authorList>
            <consortium name="RefSeq"/>
        </authorList>
    </citation>
    <scope>IDENTIFICATION</scope>
</reference>
<feature type="compositionally biased region" description="Polar residues" evidence="16">
    <location>
        <begin position="181"/>
        <end position="196"/>
    </location>
</feature>
<evidence type="ECO:0000256" key="7">
    <source>
        <dbReference type="ARBA" id="ARBA00022553"/>
    </source>
</evidence>
<dbReference type="GO" id="GO:0000082">
    <property type="term" value="P:G1/S transition of mitotic cell cycle"/>
    <property type="evidence" value="ECO:0007669"/>
    <property type="project" value="TreeGrafter"/>
</dbReference>
<evidence type="ECO:0000256" key="10">
    <source>
        <dbReference type="ARBA" id="ARBA00023013"/>
    </source>
</evidence>
<evidence type="ECO:0000256" key="4">
    <source>
        <dbReference type="ARBA" id="ARBA00006726"/>
    </source>
</evidence>
<evidence type="ECO:0000256" key="5">
    <source>
        <dbReference type="ARBA" id="ARBA00014547"/>
    </source>
</evidence>
<dbReference type="InterPro" id="IPR044898">
    <property type="entry name" value="CDI_dom_sf"/>
</dbReference>
<dbReference type="GO" id="GO:0004861">
    <property type="term" value="F:cyclin-dependent protein serine/threonine kinase inhibitor activity"/>
    <property type="evidence" value="ECO:0007669"/>
    <property type="project" value="InterPro"/>
</dbReference>
<evidence type="ECO:0000256" key="16">
    <source>
        <dbReference type="SAM" id="MobiDB-lite"/>
    </source>
</evidence>
<evidence type="ECO:0000256" key="1">
    <source>
        <dbReference type="ARBA" id="ARBA00004123"/>
    </source>
</evidence>
<comment type="similarity">
    <text evidence="4">Belongs to the CDI family.</text>
</comment>
<evidence type="ECO:0000256" key="3">
    <source>
        <dbReference type="ARBA" id="ARBA00004496"/>
    </source>
</evidence>
<dbReference type="GO" id="GO:0051087">
    <property type="term" value="F:protein-folding chaperone binding"/>
    <property type="evidence" value="ECO:0007669"/>
    <property type="project" value="TreeGrafter"/>
</dbReference>
<feature type="domain" description="Cyclin-dependent kinase inhibitor" evidence="17">
    <location>
        <begin position="34"/>
        <end position="83"/>
    </location>
</feature>
<keyword evidence="9" id="KW-0832">Ubl conjugation</keyword>
<feature type="compositionally biased region" description="Basic and acidic residues" evidence="16">
    <location>
        <begin position="98"/>
        <end position="111"/>
    </location>
</feature>
<dbReference type="PANTHER" id="PTHR10265">
    <property type="entry name" value="CYCLIN-DEPENDENT KINASE INHIBITOR 1"/>
    <property type="match status" value="1"/>
</dbReference>
<keyword evidence="12" id="KW-0131">Cell cycle</keyword>
<evidence type="ECO:0000259" key="17">
    <source>
        <dbReference type="Pfam" id="PF02234"/>
    </source>
</evidence>
<dbReference type="CTD" id="402862"/>
<dbReference type="GO" id="GO:0008285">
    <property type="term" value="P:negative regulation of cell population proliferation"/>
    <property type="evidence" value="ECO:0007669"/>
    <property type="project" value="TreeGrafter"/>
</dbReference>
<dbReference type="OrthoDB" id="6373236at2759"/>
<evidence type="ECO:0000256" key="8">
    <source>
        <dbReference type="ARBA" id="ARBA00022753"/>
    </source>
</evidence>
<evidence type="ECO:0000256" key="15">
    <source>
        <dbReference type="ARBA" id="ARBA00045727"/>
    </source>
</evidence>
<dbReference type="GO" id="GO:0005634">
    <property type="term" value="C:nucleus"/>
    <property type="evidence" value="ECO:0007669"/>
    <property type="project" value="UniProtKB-SubCell"/>
</dbReference>
<evidence type="ECO:0000256" key="14">
    <source>
        <dbReference type="ARBA" id="ARBA00031925"/>
    </source>
</evidence>
<dbReference type="KEGG" id="char:122132134"/>